<proteinExistence type="predicted"/>
<dbReference type="AlphaFoldDB" id="A0A426YC40"/>
<evidence type="ECO:0000313" key="2">
    <source>
        <dbReference type="EMBL" id="RRT49258.1"/>
    </source>
</evidence>
<dbReference type="PANTHER" id="PTHR12277">
    <property type="entry name" value="ALPHA/BETA HYDROLASE DOMAIN-CONTAINING PROTEIN"/>
    <property type="match status" value="1"/>
</dbReference>
<dbReference type="PANTHER" id="PTHR12277:SF81">
    <property type="entry name" value="PROTEIN ABHD13"/>
    <property type="match status" value="1"/>
</dbReference>
<feature type="compositionally biased region" description="Polar residues" evidence="1">
    <location>
        <begin position="225"/>
        <end position="240"/>
    </location>
</feature>
<dbReference type="InterPro" id="IPR029058">
    <property type="entry name" value="AB_hydrolase_fold"/>
</dbReference>
<evidence type="ECO:0000313" key="3">
    <source>
        <dbReference type="Proteomes" id="UP000287651"/>
    </source>
</evidence>
<dbReference type="EMBL" id="AMZH03013445">
    <property type="protein sequence ID" value="RRT49258.1"/>
    <property type="molecule type" value="Genomic_DNA"/>
</dbReference>
<feature type="region of interest" description="Disordered" evidence="1">
    <location>
        <begin position="202"/>
        <end position="294"/>
    </location>
</feature>
<comment type="caution">
    <text evidence="2">The sequence shown here is derived from an EMBL/GenBank/DDBJ whole genome shotgun (WGS) entry which is preliminary data.</text>
</comment>
<dbReference type="SUPFAM" id="SSF53474">
    <property type="entry name" value="alpha/beta-Hydrolases"/>
    <property type="match status" value="2"/>
</dbReference>
<dbReference type="Proteomes" id="UP000287651">
    <property type="component" value="Unassembled WGS sequence"/>
</dbReference>
<evidence type="ECO:0000256" key="1">
    <source>
        <dbReference type="SAM" id="MobiDB-lite"/>
    </source>
</evidence>
<accession>A0A426YC40</accession>
<reference evidence="2 3" key="1">
    <citation type="journal article" date="2014" name="Agronomy (Basel)">
        <title>A Draft Genome Sequence for Ensete ventricosum, the Drought-Tolerant Tree Against Hunger.</title>
        <authorList>
            <person name="Harrison J."/>
            <person name="Moore K.A."/>
            <person name="Paszkiewicz K."/>
            <person name="Jones T."/>
            <person name="Grant M."/>
            <person name="Ambacheew D."/>
            <person name="Muzemil S."/>
            <person name="Studholme D.J."/>
        </authorList>
    </citation>
    <scope>NUCLEOTIDE SEQUENCE [LARGE SCALE GENOMIC DNA]</scope>
</reference>
<feature type="compositionally biased region" description="Basic and acidic residues" evidence="1">
    <location>
        <begin position="241"/>
        <end position="294"/>
    </location>
</feature>
<gene>
    <name evidence="2" type="ORF">B296_00044718</name>
</gene>
<name>A0A426YC40_ENSVE</name>
<protein>
    <recommendedName>
        <fullName evidence="4">Serine hydrolase FSH domain-containing protein</fullName>
    </recommendedName>
</protein>
<sequence>MTSTMAARFAFFPPDPPSYRVVVEDEASGRLSMTTLTPRQGVEVRRLWTRRGSGIIAMYVTNPNAKLTLLYSHGNAADLGQMYELFVGLSNHLRVNLMGVLTHGILRYRAVRSVSVLYRIGSYHAYRAVRYDYSGYGQSSGKGTEDNVVDCSHGKRLWELCKEKYEPLWIKGGNHNNLELFPDYIRHLKKFISAIENLPVRKDESVETSDATEAPRTSSDRLESSRLSIDQTDMSRSSTVSRDKPKRGTESRGKSRPSTDRREKSRSVDSSKDMKDDVDQPEKPRKSSDRSDET</sequence>
<evidence type="ECO:0008006" key="4">
    <source>
        <dbReference type="Google" id="ProtNLM"/>
    </source>
</evidence>
<feature type="compositionally biased region" description="Polar residues" evidence="1">
    <location>
        <begin position="208"/>
        <end position="217"/>
    </location>
</feature>
<organism evidence="2 3">
    <name type="scientific">Ensete ventricosum</name>
    <name type="common">Abyssinian banana</name>
    <name type="synonym">Musa ensete</name>
    <dbReference type="NCBI Taxonomy" id="4639"/>
    <lineage>
        <taxon>Eukaryota</taxon>
        <taxon>Viridiplantae</taxon>
        <taxon>Streptophyta</taxon>
        <taxon>Embryophyta</taxon>
        <taxon>Tracheophyta</taxon>
        <taxon>Spermatophyta</taxon>
        <taxon>Magnoliopsida</taxon>
        <taxon>Liliopsida</taxon>
        <taxon>Zingiberales</taxon>
        <taxon>Musaceae</taxon>
        <taxon>Ensete</taxon>
    </lineage>
</organism>